<reference evidence="2 3" key="2">
    <citation type="journal article" date="2016" name="Genome Announc.">
        <title>Draft Genome Sequence of the N2-Fixing Cyanobacterium Nostoc piscinale CENA21, Isolated from the Brazilian Amazon Floodplain.</title>
        <authorList>
            <person name="Leao T."/>
            <person name="Guimaraes P.I."/>
            <person name="de Melo A.G."/>
            <person name="Ramos R.T."/>
            <person name="Leao P.N."/>
            <person name="Silva A."/>
            <person name="Fiore M.F."/>
            <person name="Schneider M.P."/>
        </authorList>
    </citation>
    <scope>NUCLEOTIDE SEQUENCE [LARGE SCALE GENOMIC DNA]</scope>
    <source>
        <strain evidence="2 3">CENA21</strain>
    </source>
</reference>
<keyword evidence="3" id="KW-1185">Reference proteome</keyword>
<gene>
    <name evidence="2" type="ORF">ACX27_15235</name>
</gene>
<keyword evidence="1" id="KW-0812">Transmembrane</keyword>
<name>A0A0M4TX35_9NOSO</name>
<feature type="transmembrane region" description="Helical" evidence="1">
    <location>
        <begin position="42"/>
        <end position="61"/>
    </location>
</feature>
<accession>A0A0M4TX35</accession>
<reference evidence="3" key="1">
    <citation type="submission" date="2015-07" db="EMBL/GenBank/DDBJ databases">
        <title>Genome Of Nitrogen-Fixing Cyanobacterium Nostoc piscinale CENA21 From Solimoes/Amazon River Floodplain Sediments And Comparative Genomics To Uncover Biosynthetic Natural Products Potential.</title>
        <authorList>
            <person name="Leao T.F."/>
            <person name="Leao P.N."/>
            <person name="Guimaraes P.I."/>
            <person name="de Melo A.G.C."/>
            <person name="Ramos R.T.J."/>
            <person name="Silva A."/>
            <person name="Fiore M.F."/>
            <person name="Schneider M.P.C."/>
        </authorList>
    </citation>
    <scope>NUCLEOTIDE SEQUENCE [LARGE SCALE GENOMIC DNA]</scope>
    <source>
        <strain evidence="3">CENA21</strain>
    </source>
</reference>
<dbReference type="EMBL" id="CP012036">
    <property type="protein sequence ID" value="ALF53901.1"/>
    <property type="molecule type" value="Genomic_DNA"/>
</dbReference>
<dbReference type="KEGG" id="npz:ACX27_15235"/>
<keyword evidence="1" id="KW-1133">Transmembrane helix</keyword>
<dbReference type="OrthoDB" id="487663at2"/>
<protein>
    <submittedName>
        <fullName evidence="2">Uncharacterized protein</fullName>
    </submittedName>
</protein>
<evidence type="ECO:0000256" key="1">
    <source>
        <dbReference type="SAM" id="Phobius"/>
    </source>
</evidence>
<proteinExistence type="predicted"/>
<dbReference type="PATRIC" id="fig|224013.5.peg.3676"/>
<dbReference type="RefSeq" id="WP_062294075.1">
    <property type="nucleotide sequence ID" value="NZ_CP012036.1"/>
</dbReference>
<keyword evidence="1" id="KW-0472">Membrane</keyword>
<sequence>MTEVKLSLEGEDASIAAAKLFETTGLQGSWELANNSLPTKEGTLAVIGTVVGIVGGTIAVAEQVRKWYQEHKRAKKKFDVVLVAGDVRVVLENATIEDICAVLEELES</sequence>
<evidence type="ECO:0000313" key="3">
    <source>
        <dbReference type="Proteomes" id="UP000062645"/>
    </source>
</evidence>
<dbReference type="STRING" id="224013.ACX27_15235"/>
<evidence type="ECO:0000313" key="2">
    <source>
        <dbReference type="EMBL" id="ALF53901.1"/>
    </source>
</evidence>
<dbReference type="Proteomes" id="UP000062645">
    <property type="component" value="Chromosome"/>
</dbReference>
<organism evidence="2 3">
    <name type="scientific">Nostoc piscinale CENA21</name>
    <dbReference type="NCBI Taxonomy" id="224013"/>
    <lineage>
        <taxon>Bacteria</taxon>
        <taxon>Bacillati</taxon>
        <taxon>Cyanobacteriota</taxon>
        <taxon>Cyanophyceae</taxon>
        <taxon>Nostocales</taxon>
        <taxon>Nostocaceae</taxon>
        <taxon>Nostoc</taxon>
    </lineage>
</organism>
<dbReference type="AlphaFoldDB" id="A0A0M4TX35"/>